<dbReference type="PANTHER" id="PTHR34606:SF15">
    <property type="entry name" value="BON DOMAIN-CONTAINING PROTEIN"/>
    <property type="match status" value="1"/>
</dbReference>
<dbReference type="PROSITE" id="PS51257">
    <property type="entry name" value="PROKAR_LIPOPROTEIN"/>
    <property type="match status" value="1"/>
</dbReference>
<evidence type="ECO:0000256" key="4">
    <source>
        <dbReference type="ARBA" id="ARBA00022764"/>
    </source>
</evidence>
<keyword evidence="4" id="KW-0574">Periplasm</keyword>
<evidence type="ECO:0000256" key="7">
    <source>
        <dbReference type="SAM" id="SignalP"/>
    </source>
</evidence>
<comment type="subcellular location">
    <subcellularLocation>
        <location evidence="1">Periplasm</location>
    </subcellularLocation>
</comment>
<evidence type="ECO:0000313" key="9">
    <source>
        <dbReference type="EMBL" id="SEM86191.1"/>
    </source>
</evidence>
<feature type="signal peptide" evidence="7">
    <location>
        <begin position="1"/>
        <end position="21"/>
    </location>
</feature>
<dbReference type="InterPro" id="IPR051686">
    <property type="entry name" value="Lipoprotein_DolP"/>
</dbReference>
<dbReference type="EMBL" id="FOCT01000001">
    <property type="protein sequence ID" value="SEM86191.1"/>
    <property type="molecule type" value="Genomic_DNA"/>
</dbReference>
<gene>
    <name evidence="9" type="ORF">SAMN05216404_101347</name>
</gene>
<dbReference type="FunFam" id="3.30.1340.30:FF:000001">
    <property type="entry name" value="Molecular chaperone OsmY"/>
    <property type="match status" value="2"/>
</dbReference>
<protein>
    <recommendedName>
        <fullName evidence="5">Osmotically-inducible protein Y</fullName>
    </recommendedName>
</protein>
<evidence type="ECO:0000256" key="5">
    <source>
        <dbReference type="ARBA" id="ARBA00070588"/>
    </source>
</evidence>
<dbReference type="Pfam" id="PF04972">
    <property type="entry name" value="BON"/>
    <property type="match status" value="2"/>
</dbReference>
<dbReference type="Gene3D" id="3.30.1340.30">
    <property type="match status" value="2"/>
</dbReference>
<dbReference type="AlphaFoldDB" id="A0A1H8BTH1"/>
<accession>A0A1H8BTH1</accession>
<proteinExistence type="predicted"/>
<evidence type="ECO:0000256" key="1">
    <source>
        <dbReference type="ARBA" id="ARBA00004418"/>
    </source>
</evidence>
<keyword evidence="2 7" id="KW-0732">Signal</keyword>
<evidence type="ECO:0000259" key="8">
    <source>
        <dbReference type="PROSITE" id="PS50914"/>
    </source>
</evidence>
<evidence type="ECO:0000313" key="10">
    <source>
        <dbReference type="Proteomes" id="UP000183898"/>
    </source>
</evidence>
<dbReference type="InterPro" id="IPR014004">
    <property type="entry name" value="Transpt-assoc_nodulatn_dom_bac"/>
</dbReference>
<keyword evidence="3" id="KW-0677">Repeat</keyword>
<name>A0A1H8BTH1_9PROT</name>
<evidence type="ECO:0000256" key="2">
    <source>
        <dbReference type="ARBA" id="ARBA00022729"/>
    </source>
</evidence>
<dbReference type="PROSITE" id="PS50914">
    <property type="entry name" value="BON"/>
    <property type="match status" value="2"/>
</dbReference>
<sequence length="199" mass="20903">MSIQNKLLVLTIALISALALAGCGKKEEKAPAPGEPKSEAQTAPTTIGTEIDDTAITTKVKTALLADDYVKGLDIKVETRKGEVQLSGYVDSQEQIDKAVAIAKGIEGVKNVNNEMMVKGGEASVGEKIDDTIITTKVKAALAGDDSIKNSTDIAVETQEGEVQLSGHANDQAQMDRAVAVARGVEGVKNVVNKMNIKE</sequence>
<feature type="domain" description="BON" evidence="8">
    <location>
        <begin position="52"/>
        <end position="120"/>
    </location>
</feature>
<dbReference type="GO" id="GO:0042597">
    <property type="term" value="C:periplasmic space"/>
    <property type="evidence" value="ECO:0007669"/>
    <property type="project" value="UniProtKB-SubCell"/>
</dbReference>
<feature type="region of interest" description="Disordered" evidence="6">
    <location>
        <begin position="27"/>
        <end position="46"/>
    </location>
</feature>
<dbReference type="Proteomes" id="UP000183898">
    <property type="component" value="Unassembled WGS sequence"/>
</dbReference>
<dbReference type="SMART" id="SM00749">
    <property type="entry name" value="BON"/>
    <property type="match status" value="2"/>
</dbReference>
<dbReference type="RefSeq" id="WP_074743836.1">
    <property type="nucleotide sequence ID" value="NZ_FOCT01000001.1"/>
</dbReference>
<evidence type="ECO:0000256" key="3">
    <source>
        <dbReference type="ARBA" id="ARBA00022737"/>
    </source>
</evidence>
<dbReference type="PANTHER" id="PTHR34606">
    <property type="entry name" value="BON DOMAIN-CONTAINING PROTEIN"/>
    <property type="match status" value="1"/>
</dbReference>
<reference evidence="9 10" key="1">
    <citation type="submission" date="2016-10" db="EMBL/GenBank/DDBJ databases">
        <authorList>
            <person name="de Groot N.N."/>
        </authorList>
    </citation>
    <scope>NUCLEOTIDE SEQUENCE [LARGE SCALE GENOMIC DNA]</scope>
    <source>
        <strain evidence="9 10">Nl18</strain>
    </source>
</reference>
<evidence type="ECO:0000256" key="6">
    <source>
        <dbReference type="SAM" id="MobiDB-lite"/>
    </source>
</evidence>
<dbReference type="InterPro" id="IPR007055">
    <property type="entry name" value="BON_dom"/>
</dbReference>
<feature type="domain" description="BON" evidence="8">
    <location>
        <begin position="130"/>
        <end position="199"/>
    </location>
</feature>
<organism evidence="9 10">
    <name type="scientific">Nitrosospira multiformis</name>
    <dbReference type="NCBI Taxonomy" id="1231"/>
    <lineage>
        <taxon>Bacteria</taxon>
        <taxon>Pseudomonadati</taxon>
        <taxon>Pseudomonadota</taxon>
        <taxon>Betaproteobacteria</taxon>
        <taxon>Nitrosomonadales</taxon>
        <taxon>Nitrosomonadaceae</taxon>
        <taxon>Nitrosospira</taxon>
    </lineage>
</organism>
<feature type="chain" id="PRO_5010377913" description="Osmotically-inducible protein Y" evidence="7">
    <location>
        <begin position="22"/>
        <end position="199"/>
    </location>
</feature>